<dbReference type="InterPro" id="IPR011006">
    <property type="entry name" value="CheY-like_superfamily"/>
</dbReference>
<dbReference type="SMART" id="SM00448">
    <property type="entry name" value="REC"/>
    <property type="match status" value="1"/>
</dbReference>
<evidence type="ECO:0000259" key="5">
    <source>
        <dbReference type="PROSITE" id="PS50110"/>
    </source>
</evidence>
<dbReference type="AlphaFoldDB" id="B9E3B7"/>
<evidence type="ECO:0000256" key="4">
    <source>
        <dbReference type="PROSITE-ProRule" id="PRU00169"/>
    </source>
</evidence>
<gene>
    <name evidence="6" type="ordered locus">CKR_1941</name>
</gene>
<dbReference type="InterPro" id="IPR001789">
    <property type="entry name" value="Sig_transdc_resp-reg_receiver"/>
</dbReference>
<dbReference type="Gene3D" id="3.40.50.2300">
    <property type="match status" value="1"/>
</dbReference>
<dbReference type="PROSITE" id="PS50110">
    <property type="entry name" value="RESPONSE_REGULATORY"/>
    <property type="match status" value="1"/>
</dbReference>
<dbReference type="GO" id="GO:0000160">
    <property type="term" value="P:phosphorelay signal transduction system"/>
    <property type="evidence" value="ECO:0007669"/>
    <property type="project" value="InterPro"/>
</dbReference>
<dbReference type="PANTHER" id="PTHR43228">
    <property type="entry name" value="TWO-COMPONENT RESPONSE REGULATOR"/>
    <property type="match status" value="1"/>
</dbReference>
<evidence type="ECO:0000256" key="1">
    <source>
        <dbReference type="ARBA" id="ARBA00018672"/>
    </source>
</evidence>
<dbReference type="Gene3D" id="3.40.1550.10">
    <property type="entry name" value="CheC-like"/>
    <property type="match status" value="1"/>
</dbReference>
<dbReference type="Pfam" id="PF00072">
    <property type="entry name" value="Response_reg"/>
    <property type="match status" value="1"/>
</dbReference>
<dbReference type="KEGG" id="ckr:CKR_1941"/>
<evidence type="ECO:0000256" key="2">
    <source>
        <dbReference type="ARBA" id="ARBA00022500"/>
    </source>
</evidence>
<dbReference type="InterPro" id="IPR052048">
    <property type="entry name" value="ST_Response_Regulator"/>
</dbReference>
<dbReference type="CDD" id="cd17906">
    <property type="entry name" value="CheX"/>
    <property type="match status" value="1"/>
</dbReference>
<dbReference type="GO" id="GO:0006935">
    <property type="term" value="P:chemotaxis"/>
    <property type="evidence" value="ECO:0007669"/>
    <property type="project" value="UniProtKB-KW"/>
</dbReference>
<dbReference type="Pfam" id="PF13690">
    <property type="entry name" value="CheX"/>
    <property type="match status" value="1"/>
</dbReference>
<dbReference type="HOGENOM" id="CLU_959540_0_0_9"/>
<name>B9E3B7_CLOK1</name>
<dbReference type="SUPFAM" id="SSF103039">
    <property type="entry name" value="CheC-like"/>
    <property type="match status" value="1"/>
</dbReference>
<dbReference type="Proteomes" id="UP000007969">
    <property type="component" value="Chromosome"/>
</dbReference>
<dbReference type="SUPFAM" id="SSF52172">
    <property type="entry name" value="CheY-like"/>
    <property type="match status" value="1"/>
</dbReference>
<proteinExistence type="predicted"/>
<evidence type="ECO:0000256" key="3">
    <source>
        <dbReference type="ARBA" id="ARBA00024867"/>
    </source>
</evidence>
<protein>
    <recommendedName>
        <fullName evidence="1">Stage 0 sporulation protein A homolog</fullName>
    </recommendedName>
</protein>
<dbReference type="InterPro" id="IPR028051">
    <property type="entry name" value="CheX-like_dom"/>
</dbReference>
<reference evidence="7" key="1">
    <citation type="submission" date="2005-09" db="EMBL/GenBank/DDBJ databases">
        <title>Complete genome sequence of Clostridium kluyveri and comparative genomics of Clostridia species.</title>
        <authorList>
            <person name="Inui M."/>
            <person name="Nonaka H."/>
            <person name="Shinoda Y."/>
            <person name="Ikenaga Y."/>
            <person name="Abe M."/>
            <person name="Naito K."/>
            <person name="Vertes A.A."/>
            <person name="Yukawa H."/>
        </authorList>
    </citation>
    <scope>NUCLEOTIDE SEQUENCE [LARGE SCALE GENOMIC DNA]</scope>
    <source>
        <strain evidence="7">NBRC 12016</strain>
    </source>
</reference>
<sequence>MIYYRRCYCTKIRKAGAKMKKTRIVIVDDSPFSIAMLRDMLVENGFEVVGEATSLEETIEVVSKLKPDIVTMDMTMPGTDGIECTRAIHNIDSNINVIIVSSMMDDEIVKKARKNHASGYIQKPADPEELSLLINRIMADEELFKELEAVYYKVYKEAFMDIFNKLVKSIPEFEKEDKSNVEHVSKGVSIVMGIIGKYSGRMLLDMSYDTAESFSTFMLKRKPKGSEEMLNIMGELSNMIAGNASSVMNRTNKLMGLRVAPPTIFYGNSINISKAELDTTTSSTAKTNFGDIYINIGFQRRPGEWMSGI</sequence>
<feature type="modified residue" description="4-aspartylphosphate" evidence="4">
    <location>
        <position position="73"/>
    </location>
</feature>
<dbReference type="InterPro" id="IPR028976">
    <property type="entry name" value="CheC-like_sf"/>
</dbReference>
<comment type="function">
    <text evidence="3">May play the central regulatory role in sporulation. It may be an element of the effector pathway responsible for the activation of sporulation genes in response to nutritional stress. Spo0A may act in concert with spo0H (a sigma factor) to control the expression of some genes that are critical to the sporulation process.</text>
</comment>
<keyword evidence="4" id="KW-0597">Phosphoprotein</keyword>
<dbReference type="PANTHER" id="PTHR43228:SF1">
    <property type="entry name" value="TWO-COMPONENT RESPONSE REGULATOR ARR22"/>
    <property type="match status" value="1"/>
</dbReference>
<evidence type="ECO:0000313" key="6">
    <source>
        <dbReference type="EMBL" id="BAH06992.1"/>
    </source>
</evidence>
<dbReference type="EMBL" id="AP009049">
    <property type="protein sequence ID" value="BAH06992.1"/>
    <property type="molecule type" value="Genomic_DNA"/>
</dbReference>
<keyword evidence="2" id="KW-0145">Chemotaxis</keyword>
<feature type="domain" description="Response regulatory" evidence="5">
    <location>
        <begin position="23"/>
        <end position="138"/>
    </location>
</feature>
<accession>B9E3B7</accession>
<organism evidence="6 7">
    <name type="scientific">Clostridium kluyveri (strain NBRC 12016)</name>
    <dbReference type="NCBI Taxonomy" id="583346"/>
    <lineage>
        <taxon>Bacteria</taxon>
        <taxon>Bacillati</taxon>
        <taxon>Bacillota</taxon>
        <taxon>Clostridia</taxon>
        <taxon>Eubacteriales</taxon>
        <taxon>Clostridiaceae</taxon>
        <taxon>Clostridium</taxon>
    </lineage>
</organism>
<evidence type="ECO:0000313" key="7">
    <source>
        <dbReference type="Proteomes" id="UP000007969"/>
    </source>
</evidence>